<dbReference type="InterPro" id="IPR000276">
    <property type="entry name" value="GPCR_Rhodpsn"/>
</dbReference>
<keyword evidence="3 12" id="KW-0716">Sensory transduction</keyword>
<protein>
    <recommendedName>
        <fullName evidence="12">Olfactory receptor</fullName>
    </recommendedName>
</protein>
<dbReference type="PROSITE" id="PS50262">
    <property type="entry name" value="G_PROTEIN_RECEP_F1_2"/>
    <property type="match status" value="1"/>
</dbReference>
<evidence type="ECO:0000256" key="11">
    <source>
        <dbReference type="RuleBase" id="RU000688"/>
    </source>
</evidence>
<organism evidence="14 15">
    <name type="scientific">Engystomops pustulosus</name>
    <name type="common">Tungara frog</name>
    <name type="synonym">Physalaemus pustulosus</name>
    <dbReference type="NCBI Taxonomy" id="76066"/>
    <lineage>
        <taxon>Eukaryota</taxon>
        <taxon>Metazoa</taxon>
        <taxon>Chordata</taxon>
        <taxon>Craniata</taxon>
        <taxon>Vertebrata</taxon>
        <taxon>Euteleostomi</taxon>
        <taxon>Amphibia</taxon>
        <taxon>Batrachia</taxon>
        <taxon>Anura</taxon>
        <taxon>Neobatrachia</taxon>
        <taxon>Hyloidea</taxon>
        <taxon>Leptodactylidae</taxon>
        <taxon>Leiuperinae</taxon>
        <taxon>Engystomops</taxon>
    </lineage>
</organism>
<feature type="transmembrane region" description="Helical" evidence="12">
    <location>
        <begin position="25"/>
        <end position="47"/>
    </location>
</feature>
<keyword evidence="7 11" id="KW-0297">G-protein coupled receptor</keyword>
<evidence type="ECO:0000256" key="8">
    <source>
        <dbReference type="ARBA" id="ARBA00023136"/>
    </source>
</evidence>
<feature type="transmembrane region" description="Helical" evidence="12">
    <location>
        <begin position="270"/>
        <end position="289"/>
    </location>
</feature>
<evidence type="ECO:0000256" key="5">
    <source>
        <dbReference type="ARBA" id="ARBA00022725"/>
    </source>
</evidence>
<gene>
    <name evidence="14" type="ORF">GDO81_028464</name>
</gene>
<dbReference type="EMBL" id="WNYA01000743">
    <property type="protein sequence ID" value="KAG8547384.1"/>
    <property type="molecule type" value="Genomic_DNA"/>
</dbReference>
<keyword evidence="15" id="KW-1185">Reference proteome</keyword>
<dbReference type="Proteomes" id="UP000824782">
    <property type="component" value="Unassembled WGS sequence"/>
</dbReference>
<feature type="transmembrane region" description="Helical" evidence="12">
    <location>
        <begin position="101"/>
        <end position="120"/>
    </location>
</feature>
<evidence type="ECO:0000256" key="10">
    <source>
        <dbReference type="ARBA" id="ARBA00023224"/>
    </source>
</evidence>
<dbReference type="AlphaFoldDB" id="A0AAV6ZDE4"/>
<dbReference type="GO" id="GO:0004984">
    <property type="term" value="F:olfactory receptor activity"/>
    <property type="evidence" value="ECO:0007669"/>
    <property type="project" value="InterPro"/>
</dbReference>
<dbReference type="SMART" id="SM01381">
    <property type="entry name" value="7TM_GPCR_Srsx"/>
    <property type="match status" value="1"/>
</dbReference>
<evidence type="ECO:0000313" key="15">
    <source>
        <dbReference type="Proteomes" id="UP000824782"/>
    </source>
</evidence>
<comment type="caution">
    <text evidence="14">The sequence shown here is derived from an EMBL/GenBank/DDBJ whole genome shotgun (WGS) entry which is preliminary data.</text>
</comment>
<dbReference type="Pfam" id="PF13853">
    <property type="entry name" value="7tm_4"/>
    <property type="match status" value="1"/>
</dbReference>
<keyword evidence="2 12" id="KW-1003">Cell membrane</keyword>
<dbReference type="InterPro" id="IPR000725">
    <property type="entry name" value="Olfact_rcpt"/>
</dbReference>
<keyword evidence="8 12" id="KW-0472">Membrane</keyword>
<dbReference type="GO" id="GO:0005886">
    <property type="term" value="C:plasma membrane"/>
    <property type="evidence" value="ECO:0007669"/>
    <property type="project" value="UniProtKB-SubCell"/>
</dbReference>
<name>A0AAV6ZDE4_ENGPU</name>
<sequence>MDYGNQTLLDELILIGLTENKTLRISLSVLFLVIYILTILGNGFLVFTVIVSPQLHIPMYYFLCNLSFLDLFFTSCSLPKVLHDSFSNTRKISVTGCLTQMNLVLLFGTAESMLLAVMAYDRYIAICFPLRYTVIMSWRVCNCITVTMWGGSFLLSILPIIAKPIVFCKGNTLNHAACEVLVVLEHACGDMSTTKTLMFFQGFLTLFSELILIVVSYICIIVSLLRIRSSRGRAKAFSTCASHLTVMIMFYGTSLTVYMGQARFSSKLKYISLTYGVVTPALNPIIYSLRNNDVKEAFKRILTKYSVK</sequence>
<keyword evidence="10 11" id="KW-0807">Transducer</keyword>
<evidence type="ECO:0000259" key="13">
    <source>
        <dbReference type="PROSITE" id="PS50262"/>
    </source>
</evidence>
<reference evidence="14" key="1">
    <citation type="thesis" date="2020" institute="ProQuest LLC" country="789 East Eisenhower Parkway, Ann Arbor, MI, USA">
        <title>Comparative Genomics and Chromosome Evolution.</title>
        <authorList>
            <person name="Mudd A.B."/>
        </authorList>
    </citation>
    <scope>NUCLEOTIDE SEQUENCE</scope>
    <source>
        <strain evidence="14">237g6f4</strain>
        <tissue evidence="14">Blood</tissue>
    </source>
</reference>
<evidence type="ECO:0000256" key="12">
    <source>
        <dbReference type="RuleBase" id="RU363047"/>
    </source>
</evidence>
<evidence type="ECO:0000313" key="14">
    <source>
        <dbReference type="EMBL" id="KAG8547384.1"/>
    </source>
</evidence>
<keyword evidence="5 12" id="KW-0552">Olfaction</keyword>
<feature type="transmembrane region" description="Helical" evidence="12">
    <location>
        <begin position="199"/>
        <end position="225"/>
    </location>
</feature>
<evidence type="ECO:0000256" key="6">
    <source>
        <dbReference type="ARBA" id="ARBA00022989"/>
    </source>
</evidence>
<proteinExistence type="inferred from homology"/>
<evidence type="ECO:0000256" key="4">
    <source>
        <dbReference type="ARBA" id="ARBA00022692"/>
    </source>
</evidence>
<comment type="subcellular location">
    <subcellularLocation>
        <location evidence="1 12">Cell membrane</location>
        <topology evidence="1 12">Multi-pass membrane protein</topology>
    </subcellularLocation>
</comment>
<dbReference type="PRINTS" id="PR00245">
    <property type="entry name" value="OLFACTORYR"/>
</dbReference>
<evidence type="ECO:0000256" key="9">
    <source>
        <dbReference type="ARBA" id="ARBA00023170"/>
    </source>
</evidence>
<dbReference type="PANTHER" id="PTHR26453">
    <property type="entry name" value="OLFACTORY RECEPTOR"/>
    <property type="match status" value="1"/>
</dbReference>
<feature type="domain" description="G-protein coupled receptors family 1 profile" evidence="13">
    <location>
        <begin position="41"/>
        <end position="287"/>
    </location>
</feature>
<dbReference type="SUPFAM" id="SSF81321">
    <property type="entry name" value="Family A G protein-coupled receptor-like"/>
    <property type="match status" value="1"/>
</dbReference>
<dbReference type="GO" id="GO:0004930">
    <property type="term" value="F:G protein-coupled receptor activity"/>
    <property type="evidence" value="ECO:0007669"/>
    <property type="project" value="UniProtKB-KW"/>
</dbReference>
<evidence type="ECO:0000256" key="3">
    <source>
        <dbReference type="ARBA" id="ARBA00022606"/>
    </source>
</evidence>
<feature type="transmembrane region" description="Helical" evidence="12">
    <location>
        <begin position="237"/>
        <end position="258"/>
    </location>
</feature>
<comment type="similarity">
    <text evidence="11">Belongs to the G-protein coupled receptor 1 family.</text>
</comment>
<dbReference type="InterPro" id="IPR017452">
    <property type="entry name" value="GPCR_Rhodpsn_7TM"/>
</dbReference>
<accession>A0AAV6ZDE4</accession>
<evidence type="ECO:0000256" key="7">
    <source>
        <dbReference type="ARBA" id="ARBA00023040"/>
    </source>
</evidence>
<dbReference type="FunFam" id="1.20.1070.10:FF:000015">
    <property type="entry name" value="Olfactory receptor"/>
    <property type="match status" value="1"/>
</dbReference>
<keyword evidence="4 11" id="KW-0812">Transmembrane</keyword>
<evidence type="ECO:0000256" key="1">
    <source>
        <dbReference type="ARBA" id="ARBA00004651"/>
    </source>
</evidence>
<keyword evidence="6 12" id="KW-1133">Transmembrane helix</keyword>
<dbReference type="PRINTS" id="PR00237">
    <property type="entry name" value="GPCRRHODOPSN"/>
</dbReference>
<dbReference type="Gene3D" id="1.20.1070.10">
    <property type="entry name" value="Rhodopsin 7-helix transmembrane proteins"/>
    <property type="match status" value="1"/>
</dbReference>
<feature type="transmembrane region" description="Helical" evidence="12">
    <location>
        <begin position="140"/>
        <end position="162"/>
    </location>
</feature>
<dbReference type="PROSITE" id="PS00237">
    <property type="entry name" value="G_PROTEIN_RECEP_F1_1"/>
    <property type="match status" value="1"/>
</dbReference>
<evidence type="ECO:0000256" key="2">
    <source>
        <dbReference type="ARBA" id="ARBA00022475"/>
    </source>
</evidence>
<keyword evidence="9 11" id="KW-0675">Receptor</keyword>